<sequence>MNNKEKKFSRKVAPQSSARMVETIYGCKWSLTVYQLLSAGINRPGEMVRSVEGLSTKVLNQCLKRNVEFGILDKVVYNELPPRVEYKVTDFGEKFLAVLEQLEALQQEIDRDRER</sequence>
<organism evidence="6 7">
    <name type="scientific">Vibrio europaeus</name>
    <dbReference type="NCBI Taxonomy" id="300876"/>
    <lineage>
        <taxon>Bacteria</taxon>
        <taxon>Pseudomonadati</taxon>
        <taxon>Pseudomonadota</taxon>
        <taxon>Gammaproteobacteria</taxon>
        <taxon>Vibrionales</taxon>
        <taxon>Vibrionaceae</taxon>
        <taxon>Vibrio</taxon>
        <taxon>Vibrio oreintalis group</taxon>
    </lineage>
</organism>
<dbReference type="SUPFAM" id="SSF46785">
    <property type="entry name" value="Winged helix' DNA-binding domain"/>
    <property type="match status" value="1"/>
</dbReference>
<comment type="caution">
    <text evidence="6">The sequence shown here is derived from an EMBL/GenBank/DDBJ whole genome shotgun (WGS) entry which is preliminary data.</text>
</comment>
<dbReference type="EMBL" id="JAPFIT010000010">
    <property type="protein sequence ID" value="MDC5739612.1"/>
    <property type="molecule type" value="Genomic_DNA"/>
</dbReference>
<dbReference type="PANTHER" id="PTHR33204">
    <property type="entry name" value="TRANSCRIPTIONAL REGULATOR, MARR FAMILY"/>
    <property type="match status" value="1"/>
</dbReference>
<name>A0A178J5R5_9VIBR</name>
<reference evidence="6 7" key="1">
    <citation type="submission" date="2016-03" db="EMBL/GenBank/DDBJ databases">
        <title>Draft genome sequence of the Vibrio tubiashii subs. europaeus.</title>
        <authorList>
            <person name="Spinard E."/>
            <person name="Dubert J."/>
            <person name="Nelson D.R."/>
            <person name="Barja J.L."/>
        </authorList>
    </citation>
    <scope>NUCLEOTIDE SEQUENCE [LARGE SCALE GENOMIC DNA]</scope>
    <source>
        <strain evidence="7">PP-638</strain>
        <strain evidence="6">PP2-638</strain>
    </source>
</reference>
<dbReference type="GO" id="GO:0003677">
    <property type="term" value="F:DNA binding"/>
    <property type="evidence" value="ECO:0007669"/>
    <property type="project" value="UniProtKB-KW"/>
</dbReference>
<accession>A0A178J5R5</accession>
<evidence type="ECO:0000259" key="4">
    <source>
        <dbReference type="PROSITE" id="PS51118"/>
    </source>
</evidence>
<evidence type="ECO:0000313" key="6">
    <source>
        <dbReference type="EMBL" id="OAM97544.1"/>
    </source>
</evidence>
<dbReference type="GeneID" id="78077719"/>
<keyword evidence="1" id="KW-0805">Transcription regulation</keyword>
<reference evidence="5" key="2">
    <citation type="submission" date="2022-11" db="EMBL/GenBank/DDBJ databases">
        <title>Role of the vibriolysin VemA secreted by the emergent pathogen Vibrio europaeus in the colonization of Manila clam mucus.</title>
        <authorList>
            <person name="Martinez C."/>
            <person name="Rodriguez S."/>
            <person name="Vences A."/>
            <person name="Barja J.L."/>
            <person name="Toranzo A.E."/>
            <person name="Dubert J."/>
        </authorList>
    </citation>
    <scope>NUCLEOTIDE SEQUENCE</scope>
    <source>
        <strain evidence="5">3454</strain>
    </source>
</reference>
<dbReference type="InterPro" id="IPR036388">
    <property type="entry name" value="WH-like_DNA-bd_sf"/>
</dbReference>
<keyword evidence="3" id="KW-0804">Transcription</keyword>
<dbReference type="PROSITE" id="PS51118">
    <property type="entry name" value="HTH_HXLR"/>
    <property type="match status" value="1"/>
</dbReference>
<keyword evidence="2" id="KW-0238">DNA-binding</keyword>
<dbReference type="RefSeq" id="WP_069668737.1">
    <property type="nucleotide sequence ID" value="NZ_JAPFIM010000018.1"/>
</dbReference>
<evidence type="ECO:0000313" key="7">
    <source>
        <dbReference type="Proteomes" id="UP000094761"/>
    </source>
</evidence>
<dbReference type="Pfam" id="PF01638">
    <property type="entry name" value="HxlR"/>
    <property type="match status" value="1"/>
</dbReference>
<evidence type="ECO:0000313" key="5">
    <source>
        <dbReference type="EMBL" id="MDC5739612.1"/>
    </source>
</evidence>
<dbReference type="EMBL" id="LUAX01000007">
    <property type="protein sequence ID" value="OAM97544.1"/>
    <property type="molecule type" value="Genomic_DNA"/>
</dbReference>
<dbReference type="Gene3D" id="1.10.10.10">
    <property type="entry name" value="Winged helix-like DNA-binding domain superfamily/Winged helix DNA-binding domain"/>
    <property type="match status" value="1"/>
</dbReference>
<evidence type="ECO:0000256" key="1">
    <source>
        <dbReference type="ARBA" id="ARBA00023015"/>
    </source>
</evidence>
<dbReference type="Proteomes" id="UP000094761">
    <property type="component" value="Unassembled WGS sequence"/>
</dbReference>
<dbReference type="OrthoDB" id="9807069at2"/>
<dbReference type="PANTHER" id="PTHR33204:SF37">
    <property type="entry name" value="HTH-TYPE TRANSCRIPTIONAL REGULATOR YODB"/>
    <property type="match status" value="1"/>
</dbReference>
<evidence type="ECO:0000256" key="3">
    <source>
        <dbReference type="ARBA" id="ARBA00023163"/>
    </source>
</evidence>
<feature type="domain" description="HTH hxlR-type" evidence="4">
    <location>
        <begin position="13"/>
        <end position="114"/>
    </location>
</feature>
<keyword evidence="8" id="KW-1185">Reference proteome</keyword>
<dbReference type="InterPro" id="IPR036390">
    <property type="entry name" value="WH_DNA-bd_sf"/>
</dbReference>
<evidence type="ECO:0000256" key="2">
    <source>
        <dbReference type="ARBA" id="ARBA00023125"/>
    </source>
</evidence>
<proteinExistence type="predicted"/>
<gene>
    <name evidence="6" type="ORF">AZ468_18535</name>
    <name evidence="5" type="ORF">OPW20_06010</name>
</gene>
<dbReference type="InterPro" id="IPR002577">
    <property type="entry name" value="HTH_HxlR"/>
</dbReference>
<evidence type="ECO:0000313" key="8">
    <source>
        <dbReference type="Proteomes" id="UP001150001"/>
    </source>
</evidence>
<dbReference type="Proteomes" id="UP001150001">
    <property type="component" value="Unassembled WGS sequence"/>
</dbReference>
<dbReference type="AlphaFoldDB" id="A0A178J5R5"/>
<protein>
    <submittedName>
        <fullName evidence="5">Helix-turn-helix transcriptional regulator</fullName>
    </submittedName>
    <submittedName>
        <fullName evidence="6">HxlR family transcriptional regulator</fullName>
    </submittedName>
</protein>